<comment type="caution">
    <text evidence="1">The sequence shown here is derived from an EMBL/GenBank/DDBJ whole genome shotgun (WGS) entry which is preliminary data.</text>
</comment>
<evidence type="ECO:0000313" key="1">
    <source>
        <dbReference type="EMBL" id="CAD8102570.1"/>
    </source>
</evidence>
<dbReference type="AlphaFoldDB" id="A0A8S1PGY4"/>
<accession>A0A8S1PGY4</accession>
<organism evidence="1 2">
    <name type="scientific">Paramecium primaurelia</name>
    <dbReference type="NCBI Taxonomy" id="5886"/>
    <lineage>
        <taxon>Eukaryota</taxon>
        <taxon>Sar</taxon>
        <taxon>Alveolata</taxon>
        <taxon>Ciliophora</taxon>
        <taxon>Intramacronucleata</taxon>
        <taxon>Oligohymenophorea</taxon>
        <taxon>Peniculida</taxon>
        <taxon>Parameciidae</taxon>
        <taxon>Paramecium</taxon>
    </lineage>
</organism>
<protein>
    <submittedName>
        <fullName evidence="1">Uncharacterized protein</fullName>
    </submittedName>
</protein>
<keyword evidence="2" id="KW-1185">Reference proteome</keyword>
<proteinExistence type="predicted"/>
<name>A0A8S1PGY4_PARPR</name>
<gene>
    <name evidence="1" type="ORF">PPRIM_AZ9-3.1.T1180176</name>
</gene>
<sequence>MPLRLIDKFYSSIVDDELIFILLLLQILIQTLNAFRHCLWVIIHESTLT</sequence>
<dbReference type="EMBL" id="CAJJDM010000121">
    <property type="protein sequence ID" value="CAD8102570.1"/>
    <property type="molecule type" value="Genomic_DNA"/>
</dbReference>
<dbReference type="Proteomes" id="UP000688137">
    <property type="component" value="Unassembled WGS sequence"/>
</dbReference>
<evidence type="ECO:0000313" key="2">
    <source>
        <dbReference type="Proteomes" id="UP000688137"/>
    </source>
</evidence>
<reference evidence="1" key="1">
    <citation type="submission" date="2021-01" db="EMBL/GenBank/DDBJ databases">
        <authorList>
            <consortium name="Genoscope - CEA"/>
            <person name="William W."/>
        </authorList>
    </citation>
    <scope>NUCLEOTIDE SEQUENCE</scope>
</reference>